<evidence type="ECO:0000313" key="2">
    <source>
        <dbReference type="Proteomes" id="UP000556329"/>
    </source>
</evidence>
<dbReference type="PANTHER" id="PTHR37981:SF1">
    <property type="entry name" value="SGNH HYDROLASE-TYPE ESTERASE DOMAIN-CONTAINING PROTEIN"/>
    <property type="match status" value="1"/>
</dbReference>
<protein>
    <submittedName>
        <fullName evidence="1">Lysophospholipase L1-like esterase</fullName>
    </submittedName>
</protein>
<dbReference type="EMBL" id="JACHEF010000003">
    <property type="protein sequence ID" value="MBB6410868.1"/>
    <property type="molecule type" value="Genomic_DNA"/>
</dbReference>
<dbReference type="Proteomes" id="UP000556329">
    <property type="component" value="Unassembled WGS sequence"/>
</dbReference>
<organism evidence="1 2">
    <name type="scientific">Mesorhizobium sangaii</name>
    <dbReference type="NCBI Taxonomy" id="505389"/>
    <lineage>
        <taxon>Bacteria</taxon>
        <taxon>Pseudomonadati</taxon>
        <taxon>Pseudomonadota</taxon>
        <taxon>Alphaproteobacteria</taxon>
        <taxon>Hyphomicrobiales</taxon>
        <taxon>Phyllobacteriaceae</taxon>
        <taxon>Mesorhizobium</taxon>
    </lineage>
</organism>
<dbReference type="RefSeq" id="WP_184873760.1">
    <property type="nucleotide sequence ID" value="NZ_JACHEF010000003.1"/>
</dbReference>
<comment type="caution">
    <text evidence="1">The sequence shown here is derived from an EMBL/GenBank/DDBJ whole genome shotgun (WGS) entry which is preliminary data.</text>
</comment>
<dbReference type="PANTHER" id="PTHR37981">
    <property type="entry name" value="LIPASE 2"/>
    <property type="match status" value="1"/>
</dbReference>
<keyword evidence="2" id="KW-1185">Reference proteome</keyword>
<dbReference type="SUPFAM" id="SSF52266">
    <property type="entry name" value="SGNH hydrolase"/>
    <property type="match status" value="1"/>
</dbReference>
<sequence>MPVRYQNAPAGWLDRKCHRSAYSYHLRTALQVALADPKHSAVTFLGFACSGAEVTEGLLFPYAGVEAVNNSYFSSGGKLRRNLPQIDRLMIELCRDDLLRTHATRTVAFDTPLTDEQGRALRSAKLLDCKPGRFLRTIDMLIVSIGGNDVGFTPLIVEALTKTRPPYANVNSRLRADALGASVIRTVARIAKAHDVATARIRAKELPARFAALRKALAPLPIASSNGTPNIVLTAFPKIEFNQDGRLCGEATPRERLEGFNVGGVLSIDVPTLRPISDFANNVLYPATRDAAHAGNWHFVDAQRAAFAKHGICAQKSSSSGVTAAESLMLPYYHADGPRPDKWSEFEPFSAYREADFKASRDTRAYAPRERWFRTINDICLFVQSKASGTPPPPQDWALLDLVEVCLGGPFHPTAEGHAHIADAVFAAATTMLNLPRPTVADVRPH</sequence>
<dbReference type="InterPro" id="IPR036514">
    <property type="entry name" value="SGNH_hydro_sf"/>
</dbReference>
<dbReference type="AlphaFoldDB" id="A0A841PDR3"/>
<dbReference type="GO" id="GO:0016788">
    <property type="term" value="F:hydrolase activity, acting on ester bonds"/>
    <property type="evidence" value="ECO:0007669"/>
    <property type="project" value="InterPro"/>
</dbReference>
<name>A0A841PDR3_9HYPH</name>
<reference evidence="1 2" key="1">
    <citation type="submission" date="2020-08" db="EMBL/GenBank/DDBJ databases">
        <title>Genomic Encyclopedia of Type Strains, Phase IV (KMG-IV): sequencing the most valuable type-strain genomes for metagenomic binning, comparative biology and taxonomic classification.</title>
        <authorList>
            <person name="Goeker M."/>
        </authorList>
    </citation>
    <scope>NUCLEOTIDE SEQUENCE [LARGE SCALE GENOMIC DNA]</scope>
    <source>
        <strain evidence="1 2">DSM 100039</strain>
    </source>
</reference>
<gene>
    <name evidence="1" type="ORF">HNQ71_003542</name>
</gene>
<evidence type="ECO:0000313" key="1">
    <source>
        <dbReference type="EMBL" id="MBB6410868.1"/>
    </source>
</evidence>
<accession>A0A841PDR3</accession>
<dbReference type="Gene3D" id="3.40.50.1110">
    <property type="entry name" value="SGNH hydrolase"/>
    <property type="match status" value="1"/>
</dbReference>
<proteinExistence type="predicted"/>
<dbReference type="InterPro" id="IPR037460">
    <property type="entry name" value="SEST-like"/>
</dbReference>
<dbReference type="GO" id="GO:0006629">
    <property type="term" value="P:lipid metabolic process"/>
    <property type="evidence" value="ECO:0007669"/>
    <property type="project" value="TreeGrafter"/>
</dbReference>